<dbReference type="InterPro" id="IPR007863">
    <property type="entry name" value="Peptidase_M16_C"/>
</dbReference>
<reference evidence="2" key="1">
    <citation type="submission" date="2020-10" db="EMBL/GenBank/DDBJ databases">
        <authorList>
            <person name="Gilroy R."/>
        </authorList>
    </citation>
    <scope>NUCLEOTIDE SEQUENCE</scope>
    <source>
        <strain evidence="2">ChiHjej13B12-12457</strain>
    </source>
</reference>
<comment type="caution">
    <text evidence="2">The sequence shown here is derived from an EMBL/GenBank/DDBJ whole genome shotgun (WGS) entry which is preliminary data.</text>
</comment>
<dbReference type="Proteomes" id="UP000886744">
    <property type="component" value="Unassembled WGS sequence"/>
</dbReference>
<feature type="non-terminal residue" evidence="2">
    <location>
        <position position="1"/>
    </location>
</feature>
<gene>
    <name evidence="2" type="ORF">IAC94_07320</name>
</gene>
<accession>A0A9D1E2F1</accession>
<evidence type="ECO:0000313" key="2">
    <source>
        <dbReference type="EMBL" id="HIR63313.1"/>
    </source>
</evidence>
<protein>
    <recommendedName>
        <fullName evidence="1">Peptidase M16 C-terminal domain-containing protein</fullName>
    </recommendedName>
</protein>
<evidence type="ECO:0000259" key="1">
    <source>
        <dbReference type="Pfam" id="PF05193"/>
    </source>
</evidence>
<organism evidence="2 3">
    <name type="scientific">Candidatus Coprenecus avistercoris</name>
    <dbReference type="NCBI Taxonomy" id="2840730"/>
    <lineage>
        <taxon>Bacteria</taxon>
        <taxon>Pseudomonadati</taxon>
        <taxon>Bacteroidota</taxon>
        <taxon>Bacteroidia</taxon>
        <taxon>Bacteroidales</taxon>
        <taxon>Rikenellaceae</taxon>
        <taxon>Rikenellaceae incertae sedis</taxon>
        <taxon>Candidatus Coprenecus</taxon>
    </lineage>
</organism>
<dbReference type="InterPro" id="IPR011249">
    <property type="entry name" value="Metalloenz_LuxS/M16"/>
</dbReference>
<dbReference type="EMBL" id="DVHI01000091">
    <property type="protein sequence ID" value="HIR63313.1"/>
    <property type="molecule type" value="Genomic_DNA"/>
</dbReference>
<dbReference type="SUPFAM" id="SSF63411">
    <property type="entry name" value="LuxS/MPP-like metallohydrolase"/>
    <property type="match status" value="1"/>
</dbReference>
<name>A0A9D1E2F1_9BACT</name>
<dbReference type="AlphaFoldDB" id="A0A9D1E2F1"/>
<dbReference type="GO" id="GO:0046872">
    <property type="term" value="F:metal ion binding"/>
    <property type="evidence" value="ECO:0007669"/>
    <property type="project" value="InterPro"/>
</dbReference>
<feature type="domain" description="Peptidase M16 C-terminal" evidence="1">
    <location>
        <begin position="319"/>
        <end position="492"/>
    </location>
</feature>
<proteinExistence type="predicted"/>
<dbReference type="Pfam" id="PF05193">
    <property type="entry name" value="Peptidase_M16_C"/>
    <property type="match status" value="1"/>
</dbReference>
<evidence type="ECO:0000313" key="3">
    <source>
        <dbReference type="Proteomes" id="UP000886744"/>
    </source>
</evidence>
<reference evidence="2" key="2">
    <citation type="journal article" date="2021" name="PeerJ">
        <title>Extensive microbial diversity within the chicken gut microbiome revealed by metagenomics and culture.</title>
        <authorList>
            <person name="Gilroy R."/>
            <person name="Ravi A."/>
            <person name="Getino M."/>
            <person name="Pursley I."/>
            <person name="Horton D.L."/>
            <person name="Alikhan N.F."/>
            <person name="Baker D."/>
            <person name="Gharbi K."/>
            <person name="Hall N."/>
            <person name="Watson M."/>
            <person name="Adriaenssens E.M."/>
            <person name="Foster-Nyarko E."/>
            <person name="Jarju S."/>
            <person name="Secka A."/>
            <person name="Antonio M."/>
            <person name="Oren A."/>
            <person name="Chaudhuri R.R."/>
            <person name="La Ragione R."/>
            <person name="Hildebrand F."/>
            <person name="Pallen M.J."/>
        </authorList>
    </citation>
    <scope>NUCLEOTIDE SEQUENCE</scope>
    <source>
        <strain evidence="2">ChiHjej13B12-12457</strain>
    </source>
</reference>
<sequence length="559" mass="64196">QAYEYILSEVERLLSYGIPAREFERCRNEFFFHLNDTYERRSLLDNRYYTDLCVSNFSDGYVMAGVEFSKAYIEAAGPAIDSSTLYSFMASLFSDPDRRTVTCSAPVPTGGLEYFRVDPGPVGMDTVLYAATRTLMESRRIPEQKVVNASTGVTSRRLPNGATMAYRYMDVEPGWVHFEAVARGGVSLADRNLSLLRSYAGDVARLSVNGGLNAFELDRLLDVFHMELGREISVSERKITGRFPVEEMEQFMQLASMYFDGSEPDEETFDKYRKMVSGCAPYSRNSPENLFHMLHMRDVRSGYGVETGAPDIAGLDYLEALEFVNTLFSNAADFTFIFVGDFNEQKLLSTAYDIIGGLPGRRSVQRRSENSRFFIASYDDEEVVRIPMEFPRRLNSCKLTIPSDLNMEDRVLSEVTAKIIEREVIRRLSLRGILADAQRRFYRYPEEVLTIDFHFTTYEEVPDMGGMFADIVEDLAYRGVSDNEVDAVRRNLLLIDDLQERVDFEYWKRILRSRYIDRKDFYTRRESAMEALTGDQVREELYRVLDEGRISLLSVAPEE</sequence>